<dbReference type="Proteomes" id="UP000177346">
    <property type="component" value="Unassembled WGS sequence"/>
</dbReference>
<dbReference type="InterPro" id="IPR003594">
    <property type="entry name" value="HATPase_dom"/>
</dbReference>
<evidence type="ECO:0000256" key="2">
    <source>
        <dbReference type="ARBA" id="ARBA00010708"/>
    </source>
</evidence>
<feature type="binding site" evidence="10">
    <location>
        <position position="525"/>
    </location>
    <ligand>
        <name>Mg(2+)</name>
        <dbReference type="ChEBI" id="CHEBI:18420"/>
        <label>1</label>
        <note>catalytic</note>
    </ligand>
</feature>
<dbReference type="GO" id="GO:0005524">
    <property type="term" value="F:ATP binding"/>
    <property type="evidence" value="ECO:0007669"/>
    <property type="project" value="UniProtKB-UniRule"/>
</dbReference>
<dbReference type="InterPro" id="IPR013760">
    <property type="entry name" value="Topo_IIA-like_dom_sf"/>
</dbReference>
<dbReference type="NCBIfam" id="NF011501">
    <property type="entry name" value="PRK14939.1"/>
    <property type="match status" value="1"/>
</dbReference>
<dbReference type="CDD" id="cd00822">
    <property type="entry name" value="TopoII_Trans_DNA_gyrase"/>
    <property type="match status" value="1"/>
</dbReference>
<dbReference type="Gene3D" id="3.40.50.670">
    <property type="match status" value="1"/>
</dbReference>
<evidence type="ECO:0000259" key="11">
    <source>
        <dbReference type="PROSITE" id="PS50880"/>
    </source>
</evidence>
<evidence type="ECO:0000256" key="9">
    <source>
        <dbReference type="ARBA" id="ARBA00023235"/>
    </source>
</evidence>
<dbReference type="NCBIfam" id="NF004189">
    <property type="entry name" value="PRK05644.1"/>
    <property type="match status" value="1"/>
</dbReference>
<name>A0A1F5XHZ1_9BACT</name>
<dbReference type="InterPro" id="IPR002288">
    <property type="entry name" value="DNA_gyrase_B_C"/>
</dbReference>
<dbReference type="GO" id="GO:0006265">
    <property type="term" value="P:DNA topological change"/>
    <property type="evidence" value="ECO:0007669"/>
    <property type="project" value="UniProtKB-UniRule"/>
</dbReference>
<keyword evidence="7 10" id="KW-0799">Topoisomerase</keyword>
<dbReference type="Pfam" id="PF00204">
    <property type="entry name" value="DNA_gyraseB"/>
    <property type="match status" value="1"/>
</dbReference>
<dbReference type="GO" id="GO:0003677">
    <property type="term" value="F:DNA binding"/>
    <property type="evidence" value="ECO:0007669"/>
    <property type="project" value="UniProtKB-KW"/>
</dbReference>
<dbReference type="PRINTS" id="PR01159">
    <property type="entry name" value="DNAGYRASEB"/>
</dbReference>
<dbReference type="InterPro" id="IPR000565">
    <property type="entry name" value="Topo_IIA_B"/>
</dbReference>
<comment type="miscellaneous">
    <text evidence="10">Few gyrases are as efficient as E.coli at forming negative supercoils. Not all organisms have 2 type II topoisomerases; in organisms with a single type II topoisomerase this enzyme also has to decatenate newly replicated chromosomes.</text>
</comment>
<keyword evidence="6 10" id="KW-0460">Magnesium</keyword>
<evidence type="ECO:0000256" key="1">
    <source>
        <dbReference type="ARBA" id="ARBA00000185"/>
    </source>
</evidence>
<feature type="site" description="Interaction with DNA" evidence="10">
    <location>
        <position position="477"/>
    </location>
</feature>
<evidence type="ECO:0000256" key="5">
    <source>
        <dbReference type="ARBA" id="ARBA00022840"/>
    </source>
</evidence>
<dbReference type="InterPro" id="IPR020568">
    <property type="entry name" value="Ribosomal_Su5_D2-typ_SF"/>
</dbReference>
<evidence type="ECO:0000256" key="10">
    <source>
        <dbReference type="HAMAP-Rule" id="MF_01898"/>
    </source>
</evidence>
<dbReference type="Pfam" id="PF02518">
    <property type="entry name" value="HATPase_c"/>
    <property type="match status" value="1"/>
</dbReference>
<evidence type="ECO:0000256" key="3">
    <source>
        <dbReference type="ARBA" id="ARBA00022723"/>
    </source>
</evidence>
<dbReference type="FunFam" id="3.30.230.10:FF:000005">
    <property type="entry name" value="DNA gyrase subunit B"/>
    <property type="match status" value="1"/>
</dbReference>
<comment type="catalytic activity">
    <reaction evidence="1 10">
        <text>ATP-dependent breakage, passage and rejoining of double-stranded DNA.</text>
        <dbReference type="EC" id="5.6.2.2"/>
    </reaction>
</comment>
<dbReference type="InterPro" id="IPR001241">
    <property type="entry name" value="Topo_IIA"/>
</dbReference>
<sequence length="659" mass="73351">MPKKVPKTKPQNTEGKGGSYTAKDIFVLEGLEPVRKRPGMYIGSTGPDGLHHLIWEVVDNSIDEAMAGYAKNIAVTLLPAHHVRVIDDGRGIPIEIHKHTKKSALETVMTMLHAGGKFGGAGYKVSGGLHGVGVSVVNALSSWMRVEVCREGEQWAQEYQRGKPKTKVQKVGRCSRIGTAVTFEPDTEIFMPVNPPAGGGKIPEFDWKRILERMRQQAYLTKGIKISVHDERAKDKTEHKSYAFYFEGGVASYVTYLNEDFQPKHDTIFYTQKESEGIMVEIALQYVDDLQTRELAFANNILNQEGGQHATGFRTALTRSLNSYARKNGYLKESEENLTGEDVREGLTSVISVKLKNPQFEGQTKAKLGNPEARTAVEDVFGKAFDAFLEEQPQDARAILEKVILALKARKAAKAAKDTILRKGALEGLALPGKLADCQSKNAAESEIFIVEGDSAGGTAKQARDRRFQAILPLRGKILNVEKARLDKMLTSQEIKALVIALGAAIAESFDISKLRYHRVVIMTDADVDGAHIRTLLLTLFYRYYLPLVQQGYVYIAQPPLYKIQKGKDVKYAYAEEEKNKMTKGVDGQNIQRYKGLGEMNAEQLWETTMDPARRVLKQVTIEDAKAADHIFDVLMGDEVEPRKLFIQTHAKAVKNLDI</sequence>
<keyword evidence="3 10" id="KW-0479">Metal-binding</keyword>
<dbReference type="CDD" id="cd03366">
    <property type="entry name" value="TOPRIM_TopoIIA_GyrB"/>
    <property type="match status" value="1"/>
</dbReference>
<dbReference type="HAMAP" id="MF_01898">
    <property type="entry name" value="GyrB"/>
    <property type="match status" value="1"/>
</dbReference>
<dbReference type="GO" id="GO:0005737">
    <property type="term" value="C:cytoplasm"/>
    <property type="evidence" value="ECO:0007669"/>
    <property type="project" value="UniProtKB-SubCell"/>
</dbReference>
<dbReference type="Pfam" id="PF00986">
    <property type="entry name" value="DNA_gyraseB_C"/>
    <property type="match status" value="1"/>
</dbReference>
<evidence type="ECO:0000313" key="13">
    <source>
        <dbReference type="Proteomes" id="UP000177346"/>
    </source>
</evidence>
<keyword evidence="4 10" id="KW-0547">Nucleotide-binding</keyword>
<dbReference type="InterPro" id="IPR034160">
    <property type="entry name" value="TOPRIM_GyrB"/>
</dbReference>
<dbReference type="SUPFAM" id="SSF55874">
    <property type="entry name" value="ATPase domain of HSP90 chaperone/DNA topoisomerase II/histidine kinase"/>
    <property type="match status" value="1"/>
</dbReference>
<feature type="binding site" evidence="10">
    <location>
        <position position="525"/>
    </location>
    <ligand>
        <name>Mg(2+)</name>
        <dbReference type="ChEBI" id="CHEBI:18420"/>
        <label>2</label>
    </ligand>
</feature>
<dbReference type="GO" id="GO:0006261">
    <property type="term" value="P:DNA-templated DNA replication"/>
    <property type="evidence" value="ECO:0007669"/>
    <property type="project" value="UniProtKB-UniRule"/>
</dbReference>
<organism evidence="12 13">
    <name type="scientific">Candidatus Giovannonibacteria bacterium RIFCSPLOWO2_01_FULL_46_32</name>
    <dbReference type="NCBI Taxonomy" id="1798353"/>
    <lineage>
        <taxon>Bacteria</taxon>
        <taxon>Candidatus Giovannoniibacteriota</taxon>
    </lineage>
</organism>
<comment type="cofactor">
    <cofactor evidence="10">
        <name>Mg(2+)</name>
        <dbReference type="ChEBI" id="CHEBI:18420"/>
    </cofactor>
    <cofactor evidence="10">
        <name>Mn(2+)</name>
        <dbReference type="ChEBI" id="CHEBI:29035"/>
    </cofactor>
    <cofactor evidence="10">
        <name>Ca(2+)</name>
        <dbReference type="ChEBI" id="CHEBI:29108"/>
    </cofactor>
    <text evidence="10">Binds two Mg(2+) per subunit. The magnesium ions form salt bridges with both the protein and the DNA. Can also accept other divalent metal cations, such as Mn(2+) or Ca(2+).</text>
</comment>
<dbReference type="GO" id="GO:0046872">
    <property type="term" value="F:metal ion binding"/>
    <property type="evidence" value="ECO:0007669"/>
    <property type="project" value="UniProtKB-KW"/>
</dbReference>
<feature type="site" description="Interaction with DNA" evidence="10">
    <location>
        <position position="480"/>
    </location>
</feature>
<comment type="subunit">
    <text evidence="10">Heterotetramer, composed of two GyrA and two GyrB chains. In the heterotetramer, GyrA contains the active site tyrosine that forms a transient covalent intermediate with DNA, while GyrB binds cofactors and catalyzes ATP hydrolysis.</text>
</comment>
<dbReference type="Gene3D" id="3.30.230.10">
    <property type="match status" value="1"/>
</dbReference>
<dbReference type="PANTHER" id="PTHR45866">
    <property type="entry name" value="DNA GYRASE/TOPOISOMERASE SUBUNIT B"/>
    <property type="match status" value="1"/>
</dbReference>
<dbReference type="SUPFAM" id="SSF56719">
    <property type="entry name" value="Type II DNA topoisomerase"/>
    <property type="match status" value="1"/>
</dbReference>
<evidence type="ECO:0000256" key="8">
    <source>
        <dbReference type="ARBA" id="ARBA00023125"/>
    </source>
</evidence>
<comment type="similarity">
    <text evidence="2 10">Belongs to the type II topoisomerase GyrB family.</text>
</comment>
<evidence type="ECO:0000313" key="12">
    <source>
        <dbReference type="EMBL" id="OGF87101.1"/>
    </source>
</evidence>
<dbReference type="SUPFAM" id="SSF54211">
    <property type="entry name" value="Ribosomal protein S5 domain 2-like"/>
    <property type="match status" value="1"/>
</dbReference>
<reference evidence="12 13" key="1">
    <citation type="journal article" date="2016" name="Nat. Commun.">
        <title>Thousands of microbial genomes shed light on interconnected biogeochemical processes in an aquifer system.</title>
        <authorList>
            <person name="Anantharaman K."/>
            <person name="Brown C.T."/>
            <person name="Hug L.A."/>
            <person name="Sharon I."/>
            <person name="Castelle C.J."/>
            <person name="Probst A.J."/>
            <person name="Thomas B.C."/>
            <person name="Singh A."/>
            <person name="Wilkins M.J."/>
            <person name="Karaoz U."/>
            <person name="Brodie E.L."/>
            <person name="Williams K.H."/>
            <person name="Hubbard S.S."/>
            <person name="Banfield J.F."/>
        </authorList>
    </citation>
    <scope>NUCLEOTIDE SEQUENCE [LARGE SCALE GENOMIC DNA]</scope>
</reference>
<dbReference type="EC" id="5.6.2.2" evidence="10"/>
<dbReference type="FunFam" id="3.30.565.10:FF:000002">
    <property type="entry name" value="DNA gyrase subunit B"/>
    <property type="match status" value="1"/>
</dbReference>
<dbReference type="SMART" id="SM00433">
    <property type="entry name" value="TOP2c"/>
    <property type="match status" value="1"/>
</dbReference>
<dbReference type="InterPro" id="IPR011557">
    <property type="entry name" value="GyrB"/>
</dbReference>
<keyword evidence="8" id="KW-0238">DNA-binding</keyword>
<evidence type="ECO:0000256" key="6">
    <source>
        <dbReference type="ARBA" id="ARBA00022842"/>
    </source>
</evidence>
<dbReference type="PROSITE" id="PS00177">
    <property type="entry name" value="TOPOISOMERASE_II"/>
    <property type="match status" value="1"/>
</dbReference>
<dbReference type="EMBL" id="MFIF01000009">
    <property type="protein sequence ID" value="OGF87101.1"/>
    <property type="molecule type" value="Genomic_DNA"/>
</dbReference>
<dbReference type="CDD" id="cd16928">
    <property type="entry name" value="HATPase_GyrB-like"/>
    <property type="match status" value="1"/>
</dbReference>
<keyword evidence="9 10" id="KW-0413">Isomerase</keyword>
<dbReference type="NCBIfam" id="TIGR01059">
    <property type="entry name" value="gyrB"/>
    <property type="match status" value="1"/>
</dbReference>
<dbReference type="GO" id="GO:0034335">
    <property type="term" value="F:DNA negative supercoiling activity"/>
    <property type="evidence" value="ECO:0007669"/>
    <property type="project" value="UniProtKB-ARBA"/>
</dbReference>
<gene>
    <name evidence="10" type="primary">gyrB</name>
    <name evidence="12" type="ORF">A3B19_01570</name>
</gene>
<comment type="subcellular location">
    <subcellularLocation>
        <location evidence="10">Cytoplasm</location>
    </subcellularLocation>
</comment>
<dbReference type="InterPro" id="IPR014721">
    <property type="entry name" value="Ribsml_uS5_D2-typ_fold_subgr"/>
</dbReference>
<dbReference type="PRINTS" id="PR00418">
    <property type="entry name" value="TPI2FAMILY"/>
</dbReference>
<dbReference type="GO" id="GO:0005694">
    <property type="term" value="C:chromosome"/>
    <property type="evidence" value="ECO:0007669"/>
    <property type="project" value="InterPro"/>
</dbReference>
<dbReference type="AlphaFoldDB" id="A0A1F5XHZ1"/>
<proteinExistence type="inferred from homology"/>
<comment type="caution">
    <text evidence="12">The sequence shown here is derived from an EMBL/GenBank/DDBJ whole genome shotgun (WGS) entry which is preliminary data.</text>
</comment>
<feature type="domain" description="Toprim" evidence="11">
    <location>
        <begin position="446"/>
        <end position="560"/>
    </location>
</feature>
<dbReference type="SMART" id="SM00387">
    <property type="entry name" value="HATPase_c"/>
    <property type="match status" value="1"/>
</dbReference>
<dbReference type="Gene3D" id="3.30.565.10">
    <property type="entry name" value="Histidine kinase-like ATPase, C-terminal domain"/>
    <property type="match status" value="1"/>
</dbReference>
<dbReference type="Pfam" id="PF01751">
    <property type="entry name" value="Toprim"/>
    <property type="match status" value="1"/>
</dbReference>
<keyword evidence="5 10" id="KW-0067">ATP-binding</keyword>
<keyword evidence="10" id="KW-0963">Cytoplasm</keyword>
<protein>
    <recommendedName>
        <fullName evidence="10">DNA gyrase subunit B</fullName>
        <ecNumber evidence="10">5.6.2.2</ecNumber>
    </recommendedName>
</protein>
<dbReference type="FunFam" id="3.40.50.670:FF:000002">
    <property type="entry name" value="DNA gyrase subunit B"/>
    <property type="match status" value="1"/>
</dbReference>
<dbReference type="PROSITE" id="PS50880">
    <property type="entry name" value="TOPRIM"/>
    <property type="match status" value="1"/>
</dbReference>
<accession>A0A1F5XHZ1</accession>
<comment type="function">
    <text evidence="10">A type II topoisomerase that negatively supercoils closed circular double-stranded (ds) DNA in an ATP-dependent manner to modulate DNA topology and maintain chromosomes in an underwound state. Negative supercoiling favors strand separation, and DNA replication, transcription, recombination and repair, all of which involve strand separation. Also able to catalyze the interconversion of other topological isomers of dsDNA rings, including catenanes and knotted rings. Type II topoisomerases break and join 2 DNA strands simultaneously in an ATP-dependent manner.</text>
</comment>
<dbReference type="InterPro" id="IPR006171">
    <property type="entry name" value="TOPRIM_dom"/>
</dbReference>
<dbReference type="InterPro" id="IPR036890">
    <property type="entry name" value="HATPase_C_sf"/>
</dbReference>
<dbReference type="InterPro" id="IPR013506">
    <property type="entry name" value="Topo_IIA_bsu_dom2"/>
</dbReference>
<dbReference type="InterPro" id="IPR013759">
    <property type="entry name" value="Topo_IIA_B_C"/>
</dbReference>
<feature type="binding site" evidence="10">
    <location>
        <position position="527"/>
    </location>
    <ligand>
        <name>Mg(2+)</name>
        <dbReference type="ChEBI" id="CHEBI:18420"/>
        <label>2</label>
    </ligand>
</feature>
<dbReference type="PANTHER" id="PTHR45866:SF1">
    <property type="entry name" value="DNA GYRASE SUBUNIT B, MITOCHONDRIAL"/>
    <property type="match status" value="1"/>
</dbReference>
<evidence type="ECO:0000256" key="7">
    <source>
        <dbReference type="ARBA" id="ARBA00023029"/>
    </source>
</evidence>
<evidence type="ECO:0000256" key="4">
    <source>
        <dbReference type="ARBA" id="ARBA00022741"/>
    </source>
</evidence>
<feature type="binding site" evidence="10">
    <location>
        <position position="452"/>
    </location>
    <ligand>
        <name>Mg(2+)</name>
        <dbReference type="ChEBI" id="CHEBI:18420"/>
        <label>1</label>
        <note>catalytic</note>
    </ligand>
</feature>
<dbReference type="InterPro" id="IPR018522">
    <property type="entry name" value="TopoIIA_CS"/>
</dbReference>